<keyword evidence="2" id="KW-0732">Signal</keyword>
<sequence>MRMRCAAAVAGILVAGLGMTACGSGDGTKASASTSASAPASPAGATSGAPASASATPGKAAGGDDGVMAACTTKNTTVRFAVSPHHSSPQQPAAAVLTVTNASSAPCTIVGPSTLTAKDDQGKAGPVMVDNAGSSTDAVDLKPGQSASAYVHYEDVNDEGSASGREVCAVQASSVQFALPKDVDRTVKVTKADGSPAVFNVCDPDDVELAAFVRPV</sequence>
<name>A0ABS8B2E7_9ACTN</name>
<gene>
    <name evidence="4" type="ORF">LG632_05240</name>
</gene>
<organism evidence="4 5">
    <name type="scientific">Streptomyces antimicrobicus</name>
    <dbReference type="NCBI Taxonomy" id="2883108"/>
    <lineage>
        <taxon>Bacteria</taxon>
        <taxon>Bacillati</taxon>
        <taxon>Actinomycetota</taxon>
        <taxon>Actinomycetes</taxon>
        <taxon>Kitasatosporales</taxon>
        <taxon>Streptomycetaceae</taxon>
        <taxon>Streptomyces</taxon>
    </lineage>
</organism>
<dbReference type="PROSITE" id="PS51257">
    <property type="entry name" value="PROKAR_LIPOPROTEIN"/>
    <property type="match status" value="1"/>
</dbReference>
<dbReference type="Pfam" id="PF14016">
    <property type="entry name" value="DUF4232"/>
    <property type="match status" value="1"/>
</dbReference>
<evidence type="ECO:0000256" key="1">
    <source>
        <dbReference type="SAM" id="MobiDB-lite"/>
    </source>
</evidence>
<evidence type="ECO:0000256" key="2">
    <source>
        <dbReference type="SAM" id="SignalP"/>
    </source>
</evidence>
<protein>
    <submittedName>
        <fullName evidence="4">DUF4232 domain-containing protein</fullName>
    </submittedName>
</protein>
<dbReference type="Proteomes" id="UP001199054">
    <property type="component" value="Unassembled WGS sequence"/>
</dbReference>
<proteinExistence type="predicted"/>
<feature type="domain" description="DUF4232" evidence="3">
    <location>
        <begin position="71"/>
        <end position="195"/>
    </location>
</feature>
<feature type="chain" id="PRO_5046859491" evidence="2">
    <location>
        <begin position="21"/>
        <end position="216"/>
    </location>
</feature>
<feature type="region of interest" description="Disordered" evidence="1">
    <location>
        <begin position="28"/>
        <end position="62"/>
    </location>
</feature>
<keyword evidence="5" id="KW-1185">Reference proteome</keyword>
<evidence type="ECO:0000259" key="3">
    <source>
        <dbReference type="Pfam" id="PF14016"/>
    </source>
</evidence>
<dbReference type="InterPro" id="IPR025326">
    <property type="entry name" value="DUF4232"/>
</dbReference>
<evidence type="ECO:0000313" key="5">
    <source>
        <dbReference type="Proteomes" id="UP001199054"/>
    </source>
</evidence>
<dbReference type="EMBL" id="JAJAUY010000012">
    <property type="protein sequence ID" value="MCB5178789.1"/>
    <property type="molecule type" value="Genomic_DNA"/>
</dbReference>
<feature type="signal peptide" evidence="2">
    <location>
        <begin position="1"/>
        <end position="20"/>
    </location>
</feature>
<reference evidence="4 5" key="1">
    <citation type="submission" date="2021-10" db="EMBL/GenBank/DDBJ databases">
        <title>Streptomyces sp. strain SMC 277, a novel streptomycete isolated from soil.</title>
        <authorList>
            <person name="Chanama M."/>
        </authorList>
    </citation>
    <scope>NUCLEOTIDE SEQUENCE [LARGE SCALE GENOMIC DNA]</scope>
    <source>
        <strain evidence="4 5">SMC 277</strain>
    </source>
</reference>
<comment type="caution">
    <text evidence="4">The sequence shown here is derived from an EMBL/GenBank/DDBJ whole genome shotgun (WGS) entry which is preliminary data.</text>
</comment>
<evidence type="ECO:0000313" key="4">
    <source>
        <dbReference type="EMBL" id="MCB5178789.1"/>
    </source>
</evidence>
<accession>A0ABS8B2E7</accession>
<feature type="compositionally biased region" description="Low complexity" evidence="1">
    <location>
        <begin position="28"/>
        <end position="59"/>
    </location>
</feature>
<dbReference type="RefSeq" id="WP_226725604.1">
    <property type="nucleotide sequence ID" value="NZ_JAJAUY010000012.1"/>
</dbReference>